<organism evidence="2 3">
    <name type="scientific">Cupriavidus necator (strain ATCC 43291 / DSM 13513 / CCUG 52238 / LMG 8453 / N-1)</name>
    <name type="common">Ralstonia eutropha</name>
    <dbReference type="NCBI Taxonomy" id="1042878"/>
    <lineage>
        <taxon>Bacteria</taxon>
        <taxon>Pseudomonadati</taxon>
        <taxon>Pseudomonadota</taxon>
        <taxon>Betaproteobacteria</taxon>
        <taxon>Burkholderiales</taxon>
        <taxon>Burkholderiaceae</taxon>
        <taxon>Cupriavidus</taxon>
    </lineage>
</organism>
<dbReference type="KEGG" id="cnc:CNE_1c14000"/>
<reference evidence="2 3" key="1">
    <citation type="journal article" date="2011" name="J. Bacteriol.">
        <title>Complete genome sequence of the type strain Cupriavidus necator N-1.</title>
        <authorList>
            <person name="Poehlein A."/>
            <person name="Kusian B."/>
            <person name="Friedrich B."/>
            <person name="Daniel R."/>
            <person name="Bowien B."/>
        </authorList>
    </citation>
    <scope>NUCLEOTIDE SEQUENCE [LARGE SCALE GENOMIC DNA]</scope>
    <source>
        <strain evidence="3">ATCC 43291 / DSM 13513 / CCUG 52238 / LMG 8453 / N-1</strain>
    </source>
</reference>
<feature type="region of interest" description="Disordered" evidence="1">
    <location>
        <begin position="1"/>
        <end position="28"/>
    </location>
</feature>
<gene>
    <name evidence="2" type="ordered locus">CNE_1c14000</name>
</gene>
<dbReference type="EMBL" id="CP002877">
    <property type="protein sequence ID" value="AEI76747.1"/>
    <property type="molecule type" value="Genomic_DNA"/>
</dbReference>
<dbReference type="Proteomes" id="UP000006798">
    <property type="component" value="Chromosome 1"/>
</dbReference>
<evidence type="ECO:0000313" key="2">
    <source>
        <dbReference type="EMBL" id="AEI76747.1"/>
    </source>
</evidence>
<evidence type="ECO:0000313" key="3">
    <source>
        <dbReference type="Proteomes" id="UP000006798"/>
    </source>
</evidence>
<evidence type="ECO:0000256" key="1">
    <source>
        <dbReference type="SAM" id="MobiDB-lite"/>
    </source>
</evidence>
<dbReference type="AlphaFoldDB" id="G0ESV0"/>
<dbReference type="HOGENOM" id="CLU_3232470_0_0_4"/>
<accession>G0ESV0</accession>
<sequence>MPCRLASGRRRETCSGLSARQAHGYRPHSGVEPILWKRKVQHK</sequence>
<proteinExistence type="predicted"/>
<name>G0ESV0_CUPNN</name>
<protein>
    <submittedName>
        <fullName evidence="2">Uncharacterized protein</fullName>
    </submittedName>
</protein>